<protein>
    <submittedName>
        <fullName evidence="1">HD family phosphohydrolase</fullName>
    </submittedName>
</protein>
<keyword evidence="1" id="KW-0378">Hydrolase</keyword>
<dbReference type="Gene3D" id="1.10.3210.10">
    <property type="entry name" value="Hypothetical protein af1432"/>
    <property type="match status" value="1"/>
</dbReference>
<reference evidence="1 2" key="1">
    <citation type="submission" date="2019-06" db="EMBL/GenBank/DDBJ databases">
        <title>Gramella sabulilitoris sp. nov., isolated from a marine sand.</title>
        <authorList>
            <person name="Yoon J.-H."/>
        </authorList>
    </citation>
    <scope>NUCLEOTIDE SEQUENCE [LARGE SCALE GENOMIC DNA]</scope>
    <source>
        <strain evidence="1 2">HSMS-1</strain>
    </source>
</reference>
<dbReference type="OrthoDB" id="5728337at2"/>
<accession>A0A550I3L0</accession>
<name>A0A550I3L0_9FLAO</name>
<proteinExistence type="predicted"/>
<gene>
    <name evidence="1" type="ORF">FGM01_09020</name>
</gene>
<dbReference type="EMBL" id="VHSF01000002">
    <property type="protein sequence ID" value="TRO65531.1"/>
    <property type="molecule type" value="Genomic_DNA"/>
</dbReference>
<sequence length="204" mass="24242">MGNFLRRTIPDMDRTQIFDNLHTRLENDLPYYLYYHCPAHTKSVIDRCEFLAQLEKISEQETYLVKIAGLYHDAGFLIGRKDHETKSCELATAELPEYGFTKAEIKLICGMISATRIPQKTHNIYEKIVADADLFYLGTDEYNFYSNQLYRELKYFNPELNENEWFEIQLNFLNAHRFHTEYGKETLEPIKQINKQKLIESHRK</sequence>
<dbReference type="Proteomes" id="UP000315131">
    <property type="component" value="Unassembled WGS sequence"/>
</dbReference>
<dbReference type="CDD" id="cd00077">
    <property type="entry name" value="HDc"/>
    <property type="match status" value="1"/>
</dbReference>
<organism evidence="1 2">
    <name type="scientific">Christiangramia sabulilitoris</name>
    <dbReference type="NCBI Taxonomy" id="2583991"/>
    <lineage>
        <taxon>Bacteria</taxon>
        <taxon>Pseudomonadati</taxon>
        <taxon>Bacteroidota</taxon>
        <taxon>Flavobacteriia</taxon>
        <taxon>Flavobacteriales</taxon>
        <taxon>Flavobacteriaceae</taxon>
        <taxon>Christiangramia</taxon>
    </lineage>
</organism>
<evidence type="ECO:0000313" key="1">
    <source>
        <dbReference type="EMBL" id="TRO65531.1"/>
    </source>
</evidence>
<dbReference type="RefSeq" id="WP_143410847.1">
    <property type="nucleotide sequence ID" value="NZ_VHSF01000002.1"/>
</dbReference>
<keyword evidence="2" id="KW-1185">Reference proteome</keyword>
<evidence type="ECO:0000313" key="2">
    <source>
        <dbReference type="Proteomes" id="UP000315131"/>
    </source>
</evidence>
<dbReference type="InterPro" id="IPR003607">
    <property type="entry name" value="HD/PDEase_dom"/>
</dbReference>
<dbReference type="SUPFAM" id="SSF109604">
    <property type="entry name" value="HD-domain/PDEase-like"/>
    <property type="match status" value="1"/>
</dbReference>
<dbReference type="AlphaFoldDB" id="A0A550I3L0"/>
<dbReference type="GO" id="GO:0016787">
    <property type="term" value="F:hydrolase activity"/>
    <property type="evidence" value="ECO:0007669"/>
    <property type="project" value="UniProtKB-KW"/>
</dbReference>
<comment type="caution">
    <text evidence="1">The sequence shown here is derived from an EMBL/GenBank/DDBJ whole genome shotgun (WGS) entry which is preliminary data.</text>
</comment>